<dbReference type="Proteomes" id="UP001432322">
    <property type="component" value="Unassembled WGS sequence"/>
</dbReference>
<organism evidence="3 4">
    <name type="scientific">Pristionchus fissidentatus</name>
    <dbReference type="NCBI Taxonomy" id="1538716"/>
    <lineage>
        <taxon>Eukaryota</taxon>
        <taxon>Metazoa</taxon>
        <taxon>Ecdysozoa</taxon>
        <taxon>Nematoda</taxon>
        <taxon>Chromadorea</taxon>
        <taxon>Rhabditida</taxon>
        <taxon>Rhabditina</taxon>
        <taxon>Diplogasteromorpha</taxon>
        <taxon>Diplogasteroidea</taxon>
        <taxon>Neodiplogasteridae</taxon>
        <taxon>Pristionchus</taxon>
    </lineage>
</organism>
<dbReference type="EMBL" id="BTSY01000100">
    <property type="protein sequence ID" value="GMT37313.1"/>
    <property type="molecule type" value="Genomic_DNA"/>
</dbReference>
<reference evidence="3" key="1">
    <citation type="submission" date="2023-10" db="EMBL/GenBank/DDBJ databases">
        <title>Genome assembly of Pristionchus species.</title>
        <authorList>
            <person name="Yoshida K."/>
            <person name="Sommer R.J."/>
        </authorList>
    </citation>
    <scope>NUCLEOTIDE SEQUENCE</scope>
    <source>
        <strain evidence="3">RS5133</strain>
    </source>
</reference>
<evidence type="ECO:0000313" key="2">
    <source>
        <dbReference type="EMBL" id="GMT33528.1"/>
    </source>
</evidence>
<name>A0AAV5X2D8_9BILA</name>
<dbReference type="GO" id="GO:0006508">
    <property type="term" value="P:proteolysis"/>
    <property type="evidence" value="ECO:0007669"/>
    <property type="project" value="InterPro"/>
</dbReference>
<comment type="similarity">
    <text evidence="1">Belongs to the peptidase S10 family.</text>
</comment>
<evidence type="ECO:0000313" key="4">
    <source>
        <dbReference type="Proteomes" id="UP001432322"/>
    </source>
</evidence>
<comment type="caution">
    <text evidence="3">The sequence shown here is derived from an EMBL/GenBank/DDBJ whole genome shotgun (WGS) entry which is preliminary data.</text>
</comment>
<accession>A0AAV5X2D8</accession>
<dbReference type="SUPFAM" id="SSF53474">
    <property type="entry name" value="alpha/beta-Hydrolases"/>
    <property type="match status" value="1"/>
</dbReference>
<gene>
    <name evidence="2" type="ORF">PFISCL1PPCAC_24825</name>
    <name evidence="3" type="ORF">PFISCL1PPCAC_28610</name>
</gene>
<dbReference type="AlphaFoldDB" id="A0AAV5X2D8"/>
<feature type="non-terminal residue" evidence="3">
    <location>
        <position position="145"/>
    </location>
</feature>
<dbReference type="EMBL" id="BTSY01000006">
    <property type="protein sequence ID" value="GMT33528.1"/>
    <property type="molecule type" value="Genomic_DNA"/>
</dbReference>
<sequence length="145" mass="16859">FSYFLDVPNSGALNPKKFTDKTLQECANHISKLGNYVWNSRNSPYNTYQDCYSDKKNPAPVMRSKSSKSYENYENDFYDQGANQFADSTDAMGGFQCYSDNATEKYLNLPEVRKSLHIKSDANKWVDCRNIPYVQNEWDMSEVFY</sequence>
<dbReference type="GO" id="GO:0004185">
    <property type="term" value="F:serine-type carboxypeptidase activity"/>
    <property type="evidence" value="ECO:0007669"/>
    <property type="project" value="InterPro"/>
</dbReference>
<evidence type="ECO:0000256" key="1">
    <source>
        <dbReference type="ARBA" id="ARBA00009431"/>
    </source>
</evidence>
<dbReference type="InterPro" id="IPR029058">
    <property type="entry name" value="AB_hydrolase_fold"/>
</dbReference>
<dbReference type="Gene3D" id="3.40.50.1820">
    <property type="entry name" value="alpha/beta hydrolase"/>
    <property type="match status" value="1"/>
</dbReference>
<keyword evidence="4" id="KW-1185">Reference proteome</keyword>
<evidence type="ECO:0000313" key="3">
    <source>
        <dbReference type="EMBL" id="GMT37313.1"/>
    </source>
</evidence>
<dbReference type="Pfam" id="PF00450">
    <property type="entry name" value="Peptidase_S10"/>
    <property type="match status" value="1"/>
</dbReference>
<feature type="non-terminal residue" evidence="3">
    <location>
        <position position="1"/>
    </location>
</feature>
<dbReference type="InterPro" id="IPR001563">
    <property type="entry name" value="Peptidase_S10"/>
</dbReference>
<protein>
    <submittedName>
        <fullName evidence="3">Uncharacterized protein</fullName>
    </submittedName>
</protein>
<proteinExistence type="inferred from homology"/>